<evidence type="ECO:0000313" key="1">
    <source>
        <dbReference type="EMBL" id="MBA0824915.1"/>
    </source>
</evidence>
<accession>A0A7J9IUQ9</accession>
<name>A0A7J9IUQ9_9ROSI</name>
<proteinExistence type="predicted"/>
<reference evidence="1 2" key="1">
    <citation type="journal article" date="2019" name="Genome Biol. Evol.">
        <title>Insights into the evolution of the New World diploid cottons (Gossypium, subgenus Houzingenia) based on genome sequencing.</title>
        <authorList>
            <person name="Grover C.E."/>
            <person name="Arick M.A. 2nd"/>
            <person name="Thrash A."/>
            <person name="Conover J.L."/>
            <person name="Sanders W.S."/>
            <person name="Peterson D.G."/>
            <person name="Frelichowski J.E."/>
            <person name="Scheffler J.A."/>
            <person name="Scheffler B.E."/>
            <person name="Wendel J.F."/>
        </authorList>
    </citation>
    <scope>NUCLEOTIDE SEQUENCE [LARGE SCALE GENOMIC DNA]</scope>
    <source>
        <strain evidence="1">6</strain>
        <tissue evidence="1">Leaf</tissue>
    </source>
</reference>
<dbReference type="AlphaFoldDB" id="A0A7J9IUQ9"/>
<sequence length="18" mass="2013">MHNHDIVLTSLIAIGMTF</sequence>
<gene>
    <name evidence="1" type="ORF">Goarm_021550</name>
</gene>
<protein>
    <submittedName>
        <fullName evidence="1">Uncharacterized protein</fullName>
    </submittedName>
</protein>
<keyword evidence="2" id="KW-1185">Reference proteome</keyword>
<dbReference type="EMBL" id="JABFAE010000003">
    <property type="protein sequence ID" value="MBA0824915.1"/>
    <property type="molecule type" value="Genomic_DNA"/>
</dbReference>
<evidence type="ECO:0000313" key="2">
    <source>
        <dbReference type="Proteomes" id="UP000593575"/>
    </source>
</evidence>
<organism evidence="1 2">
    <name type="scientific">Gossypium armourianum</name>
    <dbReference type="NCBI Taxonomy" id="34283"/>
    <lineage>
        <taxon>Eukaryota</taxon>
        <taxon>Viridiplantae</taxon>
        <taxon>Streptophyta</taxon>
        <taxon>Embryophyta</taxon>
        <taxon>Tracheophyta</taxon>
        <taxon>Spermatophyta</taxon>
        <taxon>Magnoliopsida</taxon>
        <taxon>eudicotyledons</taxon>
        <taxon>Gunneridae</taxon>
        <taxon>Pentapetalae</taxon>
        <taxon>rosids</taxon>
        <taxon>malvids</taxon>
        <taxon>Malvales</taxon>
        <taxon>Malvaceae</taxon>
        <taxon>Malvoideae</taxon>
        <taxon>Gossypium</taxon>
    </lineage>
</organism>
<dbReference type="Proteomes" id="UP000593575">
    <property type="component" value="Unassembled WGS sequence"/>
</dbReference>
<comment type="caution">
    <text evidence="1">The sequence shown here is derived from an EMBL/GenBank/DDBJ whole genome shotgun (WGS) entry which is preliminary data.</text>
</comment>